<feature type="transmembrane region" description="Helical" evidence="20">
    <location>
        <begin position="31"/>
        <end position="57"/>
    </location>
</feature>
<feature type="transmembrane region" description="Helical" evidence="20">
    <location>
        <begin position="141"/>
        <end position="162"/>
    </location>
</feature>
<evidence type="ECO:0000256" key="13">
    <source>
        <dbReference type="ARBA" id="ARBA00023004"/>
    </source>
</evidence>
<keyword evidence="5 20" id="KW-0813">Transport</keyword>
<dbReference type="GO" id="GO:0006122">
    <property type="term" value="P:mitochondrial electron transport, ubiquinol to cytochrome c"/>
    <property type="evidence" value="ECO:0007669"/>
    <property type="project" value="TreeGrafter"/>
</dbReference>
<dbReference type="CDD" id="cd00284">
    <property type="entry name" value="Cytochrome_b_N"/>
    <property type="match status" value="1"/>
</dbReference>
<feature type="domain" description="Cytochrome b/b6 N-terminal region profile" evidence="21">
    <location>
        <begin position="1"/>
        <end position="210"/>
    </location>
</feature>
<dbReference type="InterPro" id="IPR048259">
    <property type="entry name" value="Cytochrome_b_N_euk/bac"/>
</dbReference>
<dbReference type="InterPro" id="IPR048260">
    <property type="entry name" value="Cytochrome_b_C_euk/bac"/>
</dbReference>
<evidence type="ECO:0000256" key="12">
    <source>
        <dbReference type="ARBA" id="ARBA00022989"/>
    </source>
</evidence>
<dbReference type="GO" id="GO:0008121">
    <property type="term" value="F:quinol-cytochrome-c reductase activity"/>
    <property type="evidence" value="ECO:0007669"/>
    <property type="project" value="InterPro"/>
</dbReference>
<feature type="transmembrane region" description="Helical" evidence="20">
    <location>
        <begin position="319"/>
        <end position="341"/>
    </location>
</feature>
<feature type="transmembrane region" description="Helical" evidence="20">
    <location>
        <begin position="111"/>
        <end position="134"/>
    </location>
</feature>
<comment type="subcellular location">
    <subcellularLocation>
        <location evidence="2">Mitochondrion inner membrane</location>
        <topology evidence="2">Multi-pass membrane protein</topology>
    </subcellularLocation>
</comment>
<keyword evidence="12 20" id="KW-1133">Transmembrane helix</keyword>
<keyword evidence="16 20" id="KW-0472">Membrane</keyword>
<evidence type="ECO:0000256" key="4">
    <source>
        <dbReference type="ARBA" id="ARBA00013531"/>
    </source>
</evidence>
<protein>
    <recommendedName>
        <fullName evidence="4 20">Cytochrome b</fullName>
    </recommendedName>
</protein>
<dbReference type="PANTHER" id="PTHR19271">
    <property type="entry name" value="CYTOCHROME B"/>
    <property type="match status" value="1"/>
</dbReference>
<feature type="binding site" description="axial binding residue" evidence="19">
    <location>
        <position position="84"/>
    </location>
    <ligand>
        <name>heme b</name>
        <dbReference type="ChEBI" id="CHEBI:60344"/>
        <label>b562</label>
    </ligand>
    <ligandPart>
        <name>Fe</name>
        <dbReference type="ChEBI" id="CHEBI:18248"/>
    </ligandPart>
</feature>
<reference evidence="23" key="1">
    <citation type="journal article" date="2021" name="Syst. Entomol.">
        <title>Origin and spatio-temporal diversification of a fishfly lineage endemic to the islands of East Asia (Megaloptera: Corydalidae).</title>
        <authorList>
            <person name="Jiang Y."/>
            <person name="Yang F."/>
            <person name="Yue L."/>
            <person name="Hayashi F."/>
            <person name="Yang D."/>
            <person name="Liu X."/>
        </authorList>
    </citation>
    <scope>NUCLEOTIDE SEQUENCE</scope>
    <source>
        <strain evidence="23">F933</strain>
    </source>
</reference>
<feature type="binding site" description="axial binding residue" evidence="19">
    <location>
        <position position="183"/>
    </location>
    <ligand>
        <name>heme b</name>
        <dbReference type="ChEBI" id="CHEBI:60344"/>
        <label>b562</label>
    </ligand>
    <ligandPart>
        <name>Fe</name>
        <dbReference type="ChEBI" id="CHEBI:18248"/>
    </ligandPart>
</feature>
<evidence type="ECO:0000256" key="19">
    <source>
        <dbReference type="PIRSR" id="PIRSR038885-2"/>
    </source>
</evidence>
<evidence type="ECO:0000256" key="18">
    <source>
        <dbReference type="PIRSR" id="PIRSR038885-1"/>
    </source>
</evidence>
<evidence type="ECO:0000256" key="1">
    <source>
        <dbReference type="ARBA" id="ARBA00002566"/>
    </source>
</evidence>
<evidence type="ECO:0000259" key="22">
    <source>
        <dbReference type="PROSITE" id="PS51003"/>
    </source>
</evidence>
<keyword evidence="8 20" id="KW-0812">Transmembrane</keyword>
<dbReference type="GO" id="GO:0045275">
    <property type="term" value="C:respiratory chain complex III"/>
    <property type="evidence" value="ECO:0007669"/>
    <property type="project" value="InterPro"/>
</dbReference>
<dbReference type="InterPro" id="IPR036150">
    <property type="entry name" value="Cyt_b/b6_C_sf"/>
</dbReference>
<dbReference type="FunFam" id="1.20.810.10:FF:000002">
    <property type="entry name" value="Cytochrome b"/>
    <property type="match status" value="1"/>
</dbReference>
<dbReference type="InterPro" id="IPR005798">
    <property type="entry name" value="Cyt_b/b6_C"/>
</dbReference>
<feature type="binding site" evidence="18">
    <location>
        <position position="202"/>
    </location>
    <ligand>
        <name>a ubiquinone</name>
        <dbReference type="ChEBI" id="CHEBI:16389"/>
    </ligand>
</feature>
<dbReference type="GO" id="GO:0046872">
    <property type="term" value="F:metal ion binding"/>
    <property type="evidence" value="ECO:0007669"/>
    <property type="project" value="UniProtKB-UniRule"/>
</dbReference>
<comment type="function">
    <text evidence="1 20">Component of the ubiquinol-cytochrome c reductase complex (complex III or cytochrome b-c1 complex) that is part of the mitochondrial respiratory chain. The b-c1 complex mediates electron transfer from ubiquinol to cytochrome c. Contributes to the generation of a proton gradient across the mitochondrial membrane that is then used for ATP synthesis.</text>
</comment>
<evidence type="ECO:0000259" key="21">
    <source>
        <dbReference type="PROSITE" id="PS51002"/>
    </source>
</evidence>
<feature type="transmembrane region" description="Helical" evidence="20">
    <location>
        <begin position="348"/>
        <end position="370"/>
    </location>
</feature>
<evidence type="ECO:0000256" key="9">
    <source>
        <dbReference type="ARBA" id="ARBA00022723"/>
    </source>
</evidence>
<comment type="subunit">
    <text evidence="3">The main subunits of complex b-c1 are: cytochrome b, cytochrome c1 and the Rieske protein.</text>
</comment>
<dbReference type="PROSITE" id="PS51002">
    <property type="entry name" value="CYTB_NTER"/>
    <property type="match status" value="1"/>
</dbReference>
<organism evidence="23">
    <name type="scientific">Parachauliodes rastellus</name>
    <dbReference type="NCBI Taxonomy" id="2718487"/>
    <lineage>
        <taxon>Eukaryota</taxon>
        <taxon>Metazoa</taxon>
        <taxon>Ecdysozoa</taxon>
        <taxon>Arthropoda</taxon>
        <taxon>Hexapoda</taxon>
        <taxon>Insecta</taxon>
        <taxon>Pterygota</taxon>
        <taxon>Neoptera</taxon>
        <taxon>Endopterygota</taxon>
        <taxon>Megaloptera</taxon>
        <taxon>Corydalidae</taxon>
        <taxon>Chauliodinae</taxon>
        <taxon>Parachauliodes</taxon>
    </lineage>
</organism>
<comment type="cofactor">
    <cofactor evidence="20">
        <name>heme b</name>
        <dbReference type="ChEBI" id="CHEBI:60344"/>
    </cofactor>
    <text evidence="20">Binds 2 heme groups non-covalently.</text>
</comment>
<feature type="binding site" description="axial binding residue" evidence="19">
    <location>
        <position position="98"/>
    </location>
    <ligand>
        <name>heme b</name>
        <dbReference type="ChEBI" id="CHEBI:60344"/>
        <label>b566</label>
    </ligand>
    <ligandPart>
        <name>Fe</name>
        <dbReference type="ChEBI" id="CHEBI:18248"/>
    </ligandPart>
</feature>
<evidence type="ECO:0000256" key="16">
    <source>
        <dbReference type="ARBA" id="ARBA00023136"/>
    </source>
</evidence>
<dbReference type="Gene3D" id="1.20.810.10">
    <property type="entry name" value="Cytochrome Bc1 Complex, Chain C"/>
    <property type="match status" value="1"/>
</dbReference>
<dbReference type="CDD" id="cd00290">
    <property type="entry name" value="cytochrome_b_C"/>
    <property type="match status" value="1"/>
</dbReference>
<feature type="transmembrane region" description="Helical" evidence="20">
    <location>
        <begin position="289"/>
        <end position="307"/>
    </location>
</feature>
<sequence>MNKPMRLTHPIFKIINNSLIDLPTPSNISTWWNFGSLLGLCLMIQIMTGLFLAMHYSTDISLAFSSVSHICRDVNYGWFLRTLHANGASFFFICIYLHIGRGIYYGSYKFLHTWMIGVLLLFITMATAFLGYVLPWGQMSFWGATVITNLLSAIPYLGSYLVQWIWGGFAIENATLTRFFTFHFLFPFIIAAMTMIHLLFLHQTGSNNPIGINSNLDKIPFHPYFSLKDLVGFMIMTALLIMLTLLNPYLLGDPDNFTPANPLVTPVHIQPEWYFLFAYAILRSIPNKLGGVIALVMSIAILFSFPFTHSSKFQSMQFYPINQILFWTMIGIIILLTWIGARPVEDPYITTGQILTILYFTYFIINPMILKMWDNLLN</sequence>
<evidence type="ECO:0000313" key="23">
    <source>
        <dbReference type="EMBL" id="QTC08186.1"/>
    </source>
</evidence>
<keyword evidence="6 19" id="KW-0349">Heme</keyword>
<evidence type="ECO:0000256" key="6">
    <source>
        <dbReference type="ARBA" id="ARBA00022617"/>
    </source>
</evidence>
<keyword evidence="10" id="KW-0999">Mitochondrion inner membrane</keyword>
<keyword evidence="13 19" id="KW-0408">Iron</keyword>
<evidence type="ECO:0000256" key="7">
    <source>
        <dbReference type="ARBA" id="ARBA00022660"/>
    </source>
</evidence>
<dbReference type="GO" id="GO:0005743">
    <property type="term" value="C:mitochondrial inner membrane"/>
    <property type="evidence" value="ECO:0007669"/>
    <property type="project" value="UniProtKB-SubCell"/>
</dbReference>
<dbReference type="EMBL" id="MT232270">
    <property type="protein sequence ID" value="QTC08186.1"/>
    <property type="molecule type" value="Genomic_DNA"/>
</dbReference>
<evidence type="ECO:0000256" key="20">
    <source>
        <dbReference type="RuleBase" id="RU362117"/>
    </source>
</evidence>
<feature type="transmembrane region" description="Helical" evidence="20">
    <location>
        <begin position="182"/>
        <end position="201"/>
    </location>
</feature>
<dbReference type="InterPro" id="IPR016174">
    <property type="entry name" value="Di-haem_cyt_TM"/>
</dbReference>
<evidence type="ECO:0000256" key="8">
    <source>
        <dbReference type="ARBA" id="ARBA00022692"/>
    </source>
</evidence>
<dbReference type="InterPro" id="IPR030689">
    <property type="entry name" value="Cytochrome_b"/>
</dbReference>
<evidence type="ECO:0000256" key="2">
    <source>
        <dbReference type="ARBA" id="ARBA00004448"/>
    </source>
</evidence>
<dbReference type="Pfam" id="PF00033">
    <property type="entry name" value="Cytochrome_B"/>
    <property type="match status" value="1"/>
</dbReference>
<feature type="transmembrane region" description="Helical" evidence="20">
    <location>
        <begin position="78"/>
        <end position="99"/>
    </location>
</feature>
<name>A0A8A4HUY7_9NEOP</name>
<dbReference type="GO" id="GO:0016491">
    <property type="term" value="F:oxidoreductase activity"/>
    <property type="evidence" value="ECO:0007669"/>
    <property type="project" value="UniProtKB-UniRule"/>
</dbReference>
<dbReference type="InterPro" id="IPR005797">
    <property type="entry name" value="Cyt_b/b6_N"/>
</dbReference>
<proteinExistence type="inferred from homology"/>
<dbReference type="PANTHER" id="PTHR19271:SF16">
    <property type="entry name" value="CYTOCHROME B"/>
    <property type="match status" value="1"/>
</dbReference>
<feature type="domain" description="Cytochrome b/b6 C-terminal region profile" evidence="22">
    <location>
        <begin position="211"/>
        <end position="378"/>
    </location>
</feature>
<dbReference type="Pfam" id="PF00032">
    <property type="entry name" value="Cytochrom_B_C"/>
    <property type="match status" value="1"/>
</dbReference>
<evidence type="ECO:0000256" key="5">
    <source>
        <dbReference type="ARBA" id="ARBA00022448"/>
    </source>
</evidence>
<comment type="similarity">
    <text evidence="17 20">Belongs to the cytochrome b family.</text>
</comment>
<evidence type="ECO:0000256" key="3">
    <source>
        <dbReference type="ARBA" id="ARBA00011649"/>
    </source>
</evidence>
<evidence type="ECO:0000256" key="14">
    <source>
        <dbReference type="ARBA" id="ARBA00023075"/>
    </source>
</evidence>
<dbReference type="PIRSF" id="PIRSF038885">
    <property type="entry name" value="COB"/>
    <property type="match status" value="1"/>
</dbReference>
<keyword evidence="11 20" id="KW-0249">Electron transport</keyword>
<dbReference type="InterPro" id="IPR027387">
    <property type="entry name" value="Cytb/b6-like_sf"/>
</dbReference>
<feature type="binding site" description="axial binding residue" evidence="19">
    <location>
        <position position="197"/>
    </location>
    <ligand>
        <name>heme b</name>
        <dbReference type="ChEBI" id="CHEBI:60344"/>
        <label>b566</label>
    </ligand>
    <ligandPart>
        <name>Fe</name>
        <dbReference type="ChEBI" id="CHEBI:18248"/>
    </ligandPart>
</feature>
<gene>
    <name evidence="23" type="primary">cob</name>
</gene>
<keyword evidence="9 19" id="KW-0479">Metal-binding</keyword>
<evidence type="ECO:0000256" key="11">
    <source>
        <dbReference type="ARBA" id="ARBA00022982"/>
    </source>
</evidence>
<comment type="cofactor">
    <cofactor evidence="19">
        <name>heme</name>
        <dbReference type="ChEBI" id="CHEBI:30413"/>
    </cofactor>
    <text evidence="19">Binds 2 heme groups non-covalently.</text>
</comment>
<accession>A0A8A4HUY7</accession>
<feature type="transmembrane region" description="Helical" evidence="20">
    <location>
        <begin position="230"/>
        <end position="251"/>
    </location>
</feature>
<evidence type="ECO:0000256" key="10">
    <source>
        <dbReference type="ARBA" id="ARBA00022792"/>
    </source>
</evidence>
<evidence type="ECO:0000256" key="15">
    <source>
        <dbReference type="ARBA" id="ARBA00023128"/>
    </source>
</evidence>
<keyword evidence="15 20" id="KW-0496">Mitochondrion</keyword>
<dbReference type="SUPFAM" id="SSF81342">
    <property type="entry name" value="Transmembrane di-heme cytochromes"/>
    <property type="match status" value="1"/>
</dbReference>
<geneLocation type="mitochondrion" evidence="23"/>
<dbReference type="SUPFAM" id="SSF81648">
    <property type="entry name" value="a domain/subunit of cytochrome bc1 complex (Ubiquinol-cytochrome c reductase)"/>
    <property type="match status" value="1"/>
</dbReference>
<keyword evidence="7 20" id="KW-0679">Respiratory chain</keyword>
<keyword evidence="14" id="KW-0830">Ubiquinone</keyword>
<evidence type="ECO:0000256" key="17">
    <source>
        <dbReference type="ARBA" id="ARBA00061233"/>
    </source>
</evidence>
<dbReference type="AlphaFoldDB" id="A0A8A4HUY7"/>
<dbReference type="PROSITE" id="PS51003">
    <property type="entry name" value="CYTB_CTER"/>
    <property type="match status" value="1"/>
</dbReference>